<feature type="domain" description="HTH cro/C1-type" evidence="3">
    <location>
        <begin position="10"/>
        <end position="63"/>
    </location>
</feature>
<evidence type="ECO:0000256" key="2">
    <source>
        <dbReference type="SAM" id="Coils"/>
    </source>
</evidence>
<dbReference type="GO" id="GO:0003677">
    <property type="term" value="F:DNA binding"/>
    <property type="evidence" value="ECO:0007669"/>
    <property type="project" value="InterPro"/>
</dbReference>
<dbReference type="RefSeq" id="WP_163234736.1">
    <property type="nucleotide sequence ID" value="NZ_CP048617.1"/>
</dbReference>
<organism evidence="4 5">
    <name type="scientific">Caloranaerobacter azorensis</name>
    <dbReference type="NCBI Taxonomy" id="116090"/>
    <lineage>
        <taxon>Bacteria</taxon>
        <taxon>Bacillati</taxon>
        <taxon>Bacillota</taxon>
        <taxon>Tissierellia</taxon>
        <taxon>Tissierellales</taxon>
        <taxon>Thermohalobacteraceae</taxon>
        <taxon>Caloranaerobacter</taxon>
    </lineage>
</organism>
<dbReference type="AlphaFoldDB" id="A0A6P1YBT6"/>
<dbReference type="InterPro" id="IPR001387">
    <property type="entry name" value="Cro/C1-type_HTH"/>
</dbReference>
<feature type="repeat" description="TPR" evidence="1">
    <location>
        <begin position="277"/>
        <end position="310"/>
    </location>
</feature>
<dbReference type="Pfam" id="PF01381">
    <property type="entry name" value="HTH_3"/>
    <property type="match status" value="1"/>
</dbReference>
<evidence type="ECO:0000259" key="3">
    <source>
        <dbReference type="PROSITE" id="PS50943"/>
    </source>
</evidence>
<reference evidence="4 5" key="1">
    <citation type="submission" date="2020-02" db="EMBL/GenBank/DDBJ databases">
        <title>Thermophilic hydrogen producing bacteria, Caloranaerobacter azorensis.</title>
        <authorList>
            <person name="Baek K."/>
        </authorList>
    </citation>
    <scope>NUCLEOTIDE SEQUENCE [LARGE SCALE GENOMIC DNA]</scope>
    <source>
        <strain evidence="4 5">T3-1</strain>
    </source>
</reference>
<dbReference type="SUPFAM" id="SSF47413">
    <property type="entry name" value="lambda repressor-like DNA-binding domains"/>
    <property type="match status" value="1"/>
</dbReference>
<evidence type="ECO:0000313" key="5">
    <source>
        <dbReference type="Proteomes" id="UP000464452"/>
    </source>
</evidence>
<dbReference type="EMBL" id="CP048617">
    <property type="protein sequence ID" value="QIB26749.1"/>
    <property type="molecule type" value="Genomic_DNA"/>
</dbReference>
<keyword evidence="2" id="KW-0175">Coiled coil</keyword>
<dbReference type="SUPFAM" id="SSF48452">
    <property type="entry name" value="TPR-like"/>
    <property type="match status" value="2"/>
</dbReference>
<dbReference type="PANTHER" id="PTHR37038">
    <property type="entry name" value="TRANSCRIPTIONAL REGULATOR-RELATED"/>
    <property type="match status" value="1"/>
</dbReference>
<proteinExistence type="predicted"/>
<feature type="coiled-coil region" evidence="2">
    <location>
        <begin position="329"/>
        <end position="389"/>
    </location>
</feature>
<evidence type="ECO:0000256" key="1">
    <source>
        <dbReference type="PROSITE-ProRule" id="PRU00339"/>
    </source>
</evidence>
<evidence type="ECO:0000313" key="4">
    <source>
        <dbReference type="EMBL" id="QIB26749.1"/>
    </source>
</evidence>
<accession>A0A6P1YBT6</accession>
<name>A0A6P1YBT6_9FIRM</name>
<dbReference type="PANTHER" id="PTHR37038:SF14">
    <property type="entry name" value="TRANSCRIPTIONAL ACTIVATOR"/>
    <property type="match status" value="1"/>
</dbReference>
<dbReference type="KEGG" id="cazo:G3A45_05200"/>
<feature type="repeat" description="TPR" evidence="1">
    <location>
        <begin position="396"/>
        <end position="429"/>
    </location>
</feature>
<dbReference type="InterPro" id="IPR053163">
    <property type="entry name" value="HTH-type_regulator_Rgg"/>
</dbReference>
<keyword evidence="1" id="KW-0802">TPR repeat</keyword>
<gene>
    <name evidence="4" type="ORF">G3A45_05200</name>
</gene>
<dbReference type="InterPro" id="IPR011990">
    <property type="entry name" value="TPR-like_helical_dom_sf"/>
</dbReference>
<protein>
    <submittedName>
        <fullName evidence="4">Helix-turn-helix domain-containing protein</fullName>
    </submittedName>
</protein>
<feature type="repeat" description="TPR" evidence="1">
    <location>
        <begin position="316"/>
        <end position="349"/>
    </location>
</feature>
<dbReference type="SMART" id="SM00530">
    <property type="entry name" value="HTH_XRE"/>
    <property type="match status" value="1"/>
</dbReference>
<sequence length="431" mass="51111">MEILTVGEKIRKLRKEKNMSLRELGGDFVSKAQLSYIENGKASPNIKLLKYLAQKLDVDLEYFLETEKDQVKRYCKLWLEEMKIHVKLNNISDVEKIYKKIDKYAQKYNLAEILGENNLLMAEVYINRKLYDAALSNIQKSLYYYSNISNIEKVIEIIIKEGNIYTLKGLYEIALNKYRQACSFYNQLPIKNLELKSNILYNISTCYHILKDKKNAKKYAEEVCKIDKQLKNKKRYTQSLLKYASTLILNKEYIEAENILKRANRLLQKEADKKTEAFIENNFGCIYLESGEYEKAYKHLIKAKQMKEEMDLDELPTTLFELYKYYLKIGQEEKAIKQLENAIEFSKKRELKNYIVKGLDYYTKYLIDKKLYEEAIAKIKEQILILEKMEMKDMLVTAYLKLGNTYSLLGKKERALEVFRRAYTIKEINYI</sequence>
<dbReference type="SMART" id="SM00028">
    <property type="entry name" value="TPR"/>
    <property type="match status" value="6"/>
</dbReference>
<dbReference type="Proteomes" id="UP000464452">
    <property type="component" value="Chromosome"/>
</dbReference>
<dbReference type="InterPro" id="IPR019734">
    <property type="entry name" value="TPR_rpt"/>
</dbReference>
<dbReference type="Gene3D" id="1.25.40.10">
    <property type="entry name" value="Tetratricopeptide repeat domain"/>
    <property type="match status" value="3"/>
</dbReference>
<dbReference type="PROSITE" id="PS50943">
    <property type="entry name" value="HTH_CROC1"/>
    <property type="match status" value="1"/>
</dbReference>
<dbReference type="PROSITE" id="PS50005">
    <property type="entry name" value="TPR"/>
    <property type="match status" value="3"/>
</dbReference>
<dbReference type="InterPro" id="IPR010982">
    <property type="entry name" value="Lambda_DNA-bd_dom_sf"/>
</dbReference>
<dbReference type="CDD" id="cd00093">
    <property type="entry name" value="HTH_XRE"/>
    <property type="match status" value="1"/>
</dbReference>
<dbReference type="Pfam" id="PF13181">
    <property type="entry name" value="TPR_8"/>
    <property type="match status" value="3"/>
</dbReference>